<organism evidence="1 2">
    <name type="scientific">Caldicellulosiruptor changbaiensis</name>
    <dbReference type="NCBI Taxonomy" id="1222016"/>
    <lineage>
        <taxon>Bacteria</taxon>
        <taxon>Bacillati</taxon>
        <taxon>Bacillota</taxon>
        <taxon>Bacillota incertae sedis</taxon>
        <taxon>Caldicellulosiruptorales</taxon>
        <taxon>Caldicellulosiruptoraceae</taxon>
        <taxon>Caldicellulosiruptor</taxon>
    </lineage>
</organism>
<dbReference type="EMBL" id="CP034791">
    <property type="protein sequence ID" value="AZT89906.1"/>
    <property type="molecule type" value="Genomic_DNA"/>
</dbReference>
<protein>
    <submittedName>
        <fullName evidence="1">DUF1573 domain-containing protein</fullName>
    </submittedName>
</protein>
<sequence length="132" mass="15221">MLKDIFIDDFQYVVDELLIRNKSILDSLTKFSESAARVNRSIIKSVTNCGCIRINAKKQEIPIDVSLKEAKKYLKTHVEGQLCENCRDLIEKEIGSTLFYLASICNTLDLNLYDIVLKEIERMKTLGEFNLR</sequence>
<accession>A0A3T0D4D5</accession>
<keyword evidence="2" id="KW-1185">Reference proteome</keyword>
<dbReference type="KEGG" id="ccha:ELD05_04145"/>
<dbReference type="Proteomes" id="UP000282930">
    <property type="component" value="Chromosome"/>
</dbReference>
<evidence type="ECO:0000313" key="2">
    <source>
        <dbReference type="Proteomes" id="UP000282930"/>
    </source>
</evidence>
<name>A0A3T0D4D5_9FIRM</name>
<reference evidence="1 2" key="1">
    <citation type="submission" date="2018-12" db="EMBL/GenBank/DDBJ databases">
        <title>Genome sequence from the cellulolytic species, Caldicellulosiruptor changbaiensis.</title>
        <authorList>
            <person name="Blumer-Schuette S.E."/>
            <person name="Mendoza C."/>
        </authorList>
    </citation>
    <scope>NUCLEOTIDE SEQUENCE [LARGE SCALE GENOMIC DNA]</scope>
    <source>
        <strain evidence="1 2">CBS-Z</strain>
    </source>
</reference>
<dbReference type="AlphaFoldDB" id="A0A3T0D4D5"/>
<evidence type="ECO:0000313" key="1">
    <source>
        <dbReference type="EMBL" id="AZT89906.1"/>
    </source>
</evidence>
<proteinExistence type="predicted"/>
<gene>
    <name evidence="1" type="ORF">ELD05_04145</name>
</gene>